<dbReference type="OrthoDB" id="9130337at2"/>
<sequence length="192" mass="21716">MSIKARIKSFIHSKHMLKGIFTASFLESTIVPIPLEAILVPLMQKRREKLWIIATVTTLGCMLGALLGYAVGYYLFDIARDFIMDYITSEEQFEIFQGTMKDQGFWLIFSTGITPVPLQLAMLAAGVSQYSLILYMIAVTSSRIIRYFGLALLVYYFGDKTEALIRQYKFQAIVIGVLAVLLFLGLQFWPSA</sequence>
<protein>
    <submittedName>
        <fullName evidence="3">DedA family protein BAL199</fullName>
    </submittedName>
</protein>
<keyword evidence="1" id="KW-1133">Transmembrane helix</keyword>
<feature type="transmembrane region" description="Helical" evidence="1">
    <location>
        <begin position="170"/>
        <end position="189"/>
    </location>
</feature>
<name>H5TAL2_9ALTE</name>
<dbReference type="InterPro" id="IPR051311">
    <property type="entry name" value="DedA_domain"/>
</dbReference>
<dbReference type="PANTHER" id="PTHR42709">
    <property type="entry name" value="ALKALINE PHOSPHATASE LIKE PROTEIN"/>
    <property type="match status" value="1"/>
</dbReference>
<organism evidence="3 4">
    <name type="scientific">Glaciecola punicea ACAM 611</name>
    <dbReference type="NCBI Taxonomy" id="1121923"/>
    <lineage>
        <taxon>Bacteria</taxon>
        <taxon>Pseudomonadati</taxon>
        <taxon>Pseudomonadota</taxon>
        <taxon>Gammaproteobacteria</taxon>
        <taxon>Alteromonadales</taxon>
        <taxon>Alteromonadaceae</taxon>
        <taxon>Glaciecola</taxon>
    </lineage>
</organism>
<evidence type="ECO:0000313" key="3">
    <source>
        <dbReference type="EMBL" id="GAB55339.1"/>
    </source>
</evidence>
<dbReference type="eggNOG" id="COG1238">
    <property type="taxonomic scope" value="Bacteria"/>
</dbReference>
<feature type="transmembrane region" description="Helical" evidence="1">
    <location>
        <begin position="50"/>
        <end position="76"/>
    </location>
</feature>
<proteinExistence type="predicted"/>
<evidence type="ECO:0000259" key="2">
    <source>
        <dbReference type="Pfam" id="PF09335"/>
    </source>
</evidence>
<keyword evidence="4" id="KW-1185">Reference proteome</keyword>
<dbReference type="STRING" id="56804.BAE46_06045"/>
<dbReference type="EMBL" id="BAET01000012">
    <property type="protein sequence ID" value="GAB55339.1"/>
    <property type="molecule type" value="Genomic_DNA"/>
</dbReference>
<feature type="transmembrane region" description="Helical" evidence="1">
    <location>
        <begin position="133"/>
        <end position="158"/>
    </location>
</feature>
<feature type="domain" description="VTT" evidence="2">
    <location>
        <begin position="50"/>
        <end position="155"/>
    </location>
</feature>
<dbReference type="Proteomes" id="UP000053586">
    <property type="component" value="Unassembled WGS sequence"/>
</dbReference>
<evidence type="ECO:0000256" key="1">
    <source>
        <dbReference type="SAM" id="Phobius"/>
    </source>
</evidence>
<dbReference type="InterPro" id="IPR032816">
    <property type="entry name" value="VTT_dom"/>
</dbReference>
<gene>
    <name evidence="3" type="ORF">GPUN_1215</name>
</gene>
<dbReference type="Pfam" id="PF09335">
    <property type="entry name" value="VTT_dom"/>
    <property type="match status" value="1"/>
</dbReference>
<reference evidence="3 4" key="2">
    <citation type="journal article" date="2017" name="Antonie Van Leeuwenhoek">
        <title>Rhizobium rhizosphaerae sp. nov., a novel species isolated from rice rhizosphere.</title>
        <authorList>
            <person name="Zhao J.J."/>
            <person name="Zhang J."/>
            <person name="Zhang R.J."/>
            <person name="Zhang C.W."/>
            <person name="Yin H.Q."/>
            <person name="Zhang X.X."/>
        </authorList>
    </citation>
    <scope>NUCLEOTIDE SEQUENCE [LARGE SCALE GENOMIC DNA]</scope>
    <source>
        <strain evidence="3 4">ACAM 611</strain>
    </source>
</reference>
<keyword evidence="1" id="KW-0472">Membrane</keyword>
<feature type="transmembrane region" description="Helical" evidence="1">
    <location>
        <begin position="20"/>
        <end position="44"/>
    </location>
</feature>
<comment type="caution">
    <text evidence="3">The sequence shown here is derived from an EMBL/GenBank/DDBJ whole genome shotgun (WGS) entry which is preliminary data.</text>
</comment>
<dbReference type="RefSeq" id="WP_006004337.1">
    <property type="nucleotide sequence ID" value="NZ_BAET01000012.1"/>
</dbReference>
<evidence type="ECO:0000313" key="4">
    <source>
        <dbReference type="Proteomes" id="UP000053586"/>
    </source>
</evidence>
<dbReference type="AlphaFoldDB" id="H5TAL2"/>
<dbReference type="GO" id="GO:0005886">
    <property type="term" value="C:plasma membrane"/>
    <property type="evidence" value="ECO:0007669"/>
    <property type="project" value="UniProtKB-ARBA"/>
</dbReference>
<feature type="transmembrane region" description="Helical" evidence="1">
    <location>
        <begin position="105"/>
        <end position="127"/>
    </location>
</feature>
<dbReference type="PANTHER" id="PTHR42709:SF11">
    <property type="entry name" value="DEDA FAMILY PROTEIN"/>
    <property type="match status" value="1"/>
</dbReference>
<reference evidence="3 4" key="1">
    <citation type="journal article" date="2012" name="J. Bacteriol.">
        <title>Genome sequence of proteorhodopsin-containing sea ice bacterium Glaciecola punicea ACAM 611T.</title>
        <authorList>
            <person name="Qin Q.-L."/>
            <person name="Xie B.-B."/>
            <person name="Shu Y.-L."/>
            <person name="Rong J.-C."/>
            <person name="Zhao D.-L."/>
            <person name="Zhang X.-Y."/>
            <person name="Chen X.-L."/>
            <person name="Zhou B.-C."/>
            <person name="Zhanga Y.-Z."/>
        </authorList>
    </citation>
    <scope>NUCLEOTIDE SEQUENCE [LARGE SCALE GENOMIC DNA]</scope>
    <source>
        <strain evidence="3 4">ACAM 611</strain>
    </source>
</reference>
<accession>H5TAL2</accession>
<keyword evidence="1" id="KW-0812">Transmembrane</keyword>